<protein>
    <submittedName>
        <fullName evidence="1">Uncharacterized protein</fullName>
    </submittedName>
</protein>
<keyword evidence="2" id="KW-1185">Reference proteome</keyword>
<sequence length="52" mass="5610">MAGEDSGSTWAPRLRTVVPVCLEPTVPALRYPSDARVGRIGSATSKHRMTDL</sequence>
<reference evidence="1 2" key="1">
    <citation type="journal article" date="2012" name="J. Bacteriol.">
        <title>Genome Sequence of Radiation-Resistant Modestobacter marinus Strain BC501, a Representative Actinobacterium That Thrives on Calcareous Stone Surfaces.</title>
        <authorList>
            <person name="Normand P."/>
            <person name="Gury J."/>
            <person name="Pujic P."/>
            <person name="Chouaia B."/>
            <person name="Crotti E."/>
            <person name="Brusetti L."/>
            <person name="Daffonchio D."/>
            <person name="Vacherie B."/>
            <person name="Barbe V."/>
            <person name="Medigue C."/>
            <person name="Calteau A."/>
            <person name="Ghodhbane-Gtari F."/>
            <person name="Essoussi I."/>
            <person name="Nouioui I."/>
            <person name="Abbassi-Ghozzi I."/>
            <person name="Gtari M."/>
        </authorList>
    </citation>
    <scope>NUCLEOTIDE SEQUENCE [LARGE SCALE GENOMIC DNA]</scope>
    <source>
        <strain evidence="2">BC 501</strain>
    </source>
</reference>
<evidence type="ECO:0000313" key="1">
    <source>
        <dbReference type="EMBL" id="CCH86736.1"/>
    </source>
</evidence>
<dbReference type="EMBL" id="FO203431">
    <property type="protein sequence ID" value="CCH86736.1"/>
    <property type="molecule type" value="Genomic_DNA"/>
</dbReference>
<evidence type="ECO:0000313" key="2">
    <source>
        <dbReference type="Proteomes" id="UP000006461"/>
    </source>
</evidence>
<dbReference type="Proteomes" id="UP000006461">
    <property type="component" value="Chromosome"/>
</dbReference>
<dbReference type="AlphaFoldDB" id="I4ETM3"/>
<proteinExistence type="predicted"/>
<accession>I4ETM3</accession>
<name>I4ETM3_MODI5</name>
<dbReference type="KEGG" id="mmar:MODMU_1286"/>
<organism evidence="1 2">
    <name type="scientific">Modestobacter italicus (strain DSM 44449 / CECT 9708 / BC 501)</name>
    <dbReference type="NCBI Taxonomy" id="2732864"/>
    <lineage>
        <taxon>Bacteria</taxon>
        <taxon>Bacillati</taxon>
        <taxon>Actinomycetota</taxon>
        <taxon>Actinomycetes</taxon>
        <taxon>Geodermatophilales</taxon>
        <taxon>Geodermatophilaceae</taxon>
        <taxon>Modestobacter</taxon>
    </lineage>
</organism>
<gene>
    <name evidence="1" type="ordered locus">MODMU_1286</name>
</gene>
<dbReference type="HOGENOM" id="CLU_3081930_0_0_11"/>